<feature type="repeat" description="TPR" evidence="8">
    <location>
        <begin position="13"/>
        <end position="46"/>
    </location>
</feature>
<dbReference type="Pfam" id="PF14559">
    <property type="entry name" value="TPR_19"/>
    <property type="match status" value="1"/>
</dbReference>
<proteinExistence type="inferred from homology"/>
<evidence type="ECO:0000256" key="3">
    <source>
        <dbReference type="ARBA" id="ARBA00011970"/>
    </source>
</evidence>
<dbReference type="PROSITE" id="PS50005">
    <property type="entry name" value="TPR"/>
    <property type="match status" value="2"/>
</dbReference>
<keyword evidence="4" id="KW-0328">Glycosyltransferase</keyword>
<evidence type="ECO:0000256" key="2">
    <source>
        <dbReference type="ARBA" id="ARBA00005386"/>
    </source>
</evidence>
<dbReference type="Pfam" id="PF13844">
    <property type="entry name" value="Glyco_transf_41"/>
    <property type="match status" value="2"/>
</dbReference>
<dbReference type="InterPro" id="IPR011990">
    <property type="entry name" value="TPR-like_helical_dom_sf"/>
</dbReference>
<protein>
    <recommendedName>
        <fullName evidence="3">protein O-GlcNAc transferase</fullName>
        <ecNumber evidence="3">2.4.1.255</ecNumber>
    </recommendedName>
</protein>
<dbReference type="SUPFAM" id="SSF53756">
    <property type="entry name" value="UDP-Glycosyltransferase/glycogen phosphorylase"/>
    <property type="match status" value="1"/>
</dbReference>
<dbReference type="InterPro" id="IPR029489">
    <property type="entry name" value="OGT/SEC/SPY_C"/>
</dbReference>
<dbReference type="OrthoDB" id="146908at2"/>
<dbReference type="PANTHER" id="PTHR44835">
    <property type="entry name" value="UDP-N-ACETYLGLUCOSAMINE--PEPTIDE N-ACETYLGLUCOSAMINYLTRANSFERASE SPINDLY-RELATED"/>
    <property type="match status" value="1"/>
</dbReference>
<evidence type="ECO:0000256" key="7">
    <source>
        <dbReference type="ARBA" id="ARBA00022803"/>
    </source>
</evidence>
<dbReference type="Gene3D" id="3.40.50.11380">
    <property type="match status" value="1"/>
</dbReference>
<dbReference type="EMBL" id="FOSV01000006">
    <property type="protein sequence ID" value="SFK94113.1"/>
    <property type="molecule type" value="Genomic_DNA"/>
</dbReference>
<dbReference type="Proteomes" id="UP000198804">
    <property type="component" value="Unassembled WGS sequence"/>
</dbReference>
<dbReference type="GO" id="GO:0097363">
    <property type="term" value="F:protein O-acetylglucosaminyltransferase activity"/>
    <property type="evidence" value="ECO:0007669"/>
    <property type="project" value="UniProtKB-EC"/>
</dbReference>
<evidence type="ECO:0000313" key="10">
    <source>
        <dbReference type="EMBL" id="SFK94113.1"/>
    </source>
</evidence>
<dbReference type="SMART" id="SM00028">
    <property type="entry name" value="TPR"/>
    <property type="match status" value="6"/>
</dbReference>
<organism evidence="10 11">
    <name type="scientific">Methylorubrum salsuginis</name>
    <dbReference type="NCBI Taxonomy" id="414703"/>
    <lineage>
        <taxon>Bacteria</taxon>
        <taxon>Pseudomonadati</taxon>
        <taxon>Pseudomonadota</taxon>
        <taxon>Alphaproteobacteria</taxon>
        <taxon>Hyphomicrobiales</taxon>
        <taxon>Methylobacteriaceae</taxon>
        <taxon>Methylorubrum</taxon>
    </lineage>
</organism>
<feature type="domain" description="O-GlcNAc transferase C-terminal" evidence="9">
    <location>
        <begin position="512"/>
        <end position="676"/>
    </location>
</feature>
<comment type="similarity">
    <text evidence="2">Belongs to the glycosyltransferase 41 family. O-GlcNAc transferase subfamily.</text>
</comment>
<gene>
    <name evidence="10" type="ORF">SAMN04488125_10689</name>
</gene>
<comment type="pathway">
    <text evidence="1">Protein modification; protein glycosylation.</text>
</comment>
<keyword evidence="6" id="KW-0677">Repeat</keyword>
<keyword evidence="11" id="KW-1185">Reference proteome</keyword>
<evidence type="ECO:0000256" key="8">
    <source>
        <dbReference type="PROSITE-ProRule" id="PRU00339"/>
    </source>
</evidence>
<keyword evidence="5 10" id="KW-0808">Transferase</keyword>
<dbReference type="Pfam" id="PF13432">
    <property type="entry name" value="TPR_16"/>
    <property type="match status" value="2"/>
</dbReference>
<evidence type="ECO:0000313" key="11">
    <source>
        <dbReference type="Proteomes" id="UP000198804"/>
    </source>
</evidence>
<dbReference type="InterPro" id="IPR013105">
    <property type="entry name" value="TPR_2"/>
</dbReference>
<feature type="domain" description="O-GlcNAc transferase C-terminal" evidence="9">
    <location>
        <begin position="339"/>
        <end position="469"/>
    </location>
</feature>
<dbReference type="AlphaFoldDB" id="A0A1I4DM05"/>
<dbReference type="SUPFAM" id="SSF48452">
    <property type="entry name" value="TPR-like"/>
    <property type="match status" value="1"/>
</dbReference>
<evidence type="ECO:0000256" key="5">
    <source>
        <dbReference type="ARBA" id="ARBA00022679"/>
    </source>
</evidence>
<sequence length="704" mass="74985">MARKGRSGAAAPVEKLLGSGHAHLEAGRFRQAERDFSQALAAGPDNAAARFGLGVAVGQRGGPAQAIPHLVEALRAAPDQAAHWAGLITTLITADRLAEARTLLQRFQSWGFEAATLRSLTAPIAAGLLAEAGILMGRGRLDAAEQRFDLVIALDDANAVAVHGAGVIARQRQLHERALILFDLAARLDGDNPGYVADLADAHLRAGRKAEALALFERVVALDPGHGPAHSALADLNVARGHYGAALRANAAASRLTGLPHACNNRSVLLLRLGRPAEALALLEEALAADPADAVAHSNLVHTALYAAPSDAGRHAVAYGRRHADPLRRTTPHPNDPTPDRPLRIGLVSGDLCDHPVARFVAPFLRHHDQTRLAVFAYANGAADATTERLKAWTAGWRDIGGLDDAHAARLIEADGIDVLLDLSGHSAGHRLGVFARRPAPVQATWIGLPVTTGLSAIDYRLTDSGYDPEDAPADPFHPERLWRLPGTAYCYAPDPTAPEPAPPPCRATGHVTFGCLNRPEKLSAATLAAWARILKEVPGARLLAVVPDVDDPQTRADFEERFRAAGIAPARLDLTPYSLSDRFAAYARTDIALDPFPFNGGTTSYDTLHMGVPLVALRGKRTLGRMGAAVLDGAGLSEWVADDIDGYVARAVRLAADPAALADWRGSLRERLRASPHRDEARHAREVGEALAAMWARWCESVR</sequence>
<dbReference type="PANTHER" id="PTHR44835:SF1">
    <property type="entry name" value="PROTEIN O-GLCNAC TRANSFERASE"/>
    <property type="match status" value="1"/>
</dbReference>
<dbReference type="STRING" id="414703.SAMN04488125_10689"/>
<keyword evidence="7 8" id="KW-0802">TPR repeat</keyword>
<dbReference type="EC" id="2.4.1.255" evidence="3"/>
<reference evidence="11" key="1">
    <citation type="submission" date="2016-10" db="EMBL/GenBank/DDBJ databases">
        <authorList>
            <person name="Varghese N."/>
            <person name="Submissions S."/>
        </authorList>
    </citation>
    <scope>NUCLEOTIDE SEQUENCE [LARGE SCALE GENOMIC DNA]</scope>
    <source>
        <strain evidence="11">CGMCC 1.6474</strain>
    </source>
</reference>
<dbReference type="Gene3D" id="3.40.50.2000">
    <property type="entry name" value="Glycogen Phosphorylase B"/>
    <property type="match status" value="1"/>
</dbReference>
<dbReference type="InterPro" id="IPR019734">
    <property type="entry name" value="TPR_rpt"/>
</dbReference>
<feature type="repeat" description="TPR" evidence="8">
    <location>
        <begin position="193"/>
        <end position="226"/>
    </location>
</feature>
<accession>A0A1I4DM05</accession>
<evidence type="ECO:0000256" key="1">
    <source>
        <dbReference type="ARBA" id="ARBA00004922"/>
    </source>
</evidence>
<evidence type="ECO:0000259" key="9">
    <source>
        <dbReference type="Pfam" id="PF13844"/>
    </source>
</evidence>
<dbReference type="Gene3D" id="1.25.40.10">
    <property type="entry name" value="Tetratricopeptide repeat domain"/>
    <property type="match status" value="3"/>
</dbReference>
<name>A0A1I4DM05_9HYPH</name>
<dbReference type="InterPro" id="IPR051939">
    <property type="entry name" value="Glycosyltr_41/O-GlcNAc_trsf"/>
</dbReference>
<evidence type="ECO:0000256" key="6">
    <source>
        <dbReference type="ARBA" id="ARBA00022737"/>
    </source>
</evidence>
<dbReference type="RefSeq" id="WP_091944767.1">
    <property type="nucleotide sequence ID" value="NZ_FOSV01000006.1"/>
</dbReference>
<evidence type="ECO:0000256" key="4">
    <source>
        <dbReference type="ARBA" id="ARBA00022676"/>
    </source>
</evidence>
<dbReference type="Pfam" id="PF07719">
    <property type="entry name" value="TPR_2"/>
    <property type="match status" value="1"/>
</dbReference>